<comment type="caution">
    <text evidence="3">The sequence shown here is derived from an EMBL/GenBank/DDBJ whole genome shotgun (WGS) entry which is preliminary data.</text>
</comment>
<feature type="region of interest" description="Disordered" evidence="1">
    <location>
        <begin position="53"/>
        <end position="72"/>
    </location>
</feature>
<gene>
    <name evidence="3" type="ORF">CTEN210_18141</name>
</gene>
<organism evidence="3 4">
    <name type="scientific">Chaetoceros tenuissimus</name>
    <dbReference type="NCBI Taxonomy" id="426638"/>
    <lineage>
        <taxon>Eukaryota</taxon>
        <taxon>Sar</taxon>
        <taxon>Stramenopiles</taxon>
        <taxon>Ochrophyta</taxon>
        <taxon>Bacillariophyta</taxon>
        <taxon>Coscinodiscophyceae</taxon>
        <taxon>Chaetocerotophycidae</taxon>
        <taxon>Chaetocerotales</taxon>
        <taxon>Chaetocerotaceae</taxon>
        <taxon>Chaetoceros</taxon>
    </lineage>
</organism>
<evidence type="ECO:0000313" key="3">
    <source>
        <dbReference type="EMBL" id="GFH61665.1"/>
    </source>
</evidence>
<dbReference type="SUPFAM" id="SSF53448">
    <property type="entry name" value="Nucleotide-diphospho-sugar transferases"/>
    <property type="match status" value="2"/>
</dbReference>
<feature type="compositionally biased region" description="Basic and acidic residues" evidence="1">
    <location>
        <begin position="131"/>
        <end position="153"/>
    </location>
</feature>
<reference evidence="3 4" key="1">
    <citation type="journal article" date="2021" name="Sci. Rep.">
        <title>The genome of the diatom Chaetoceros tenuissimus carries an ancient integrated fragment of an extant virus.</title>
        <authorList>
            <person name="Hongo Y."/>
            <person name="Kimura K."/>
            <person name="Takaki Y."/>
            <person name="Yoshida Y."/>
            <person name="Baba S."/>
            <person name="Kobayashi G."/>
            <person name="Nagasaki K."/>
            <person name="Hano T."/>
            <person name="Tomaru Y."/>
        </authorList>
    </citation>
    <scope>NUCLEOTIDE SEQUENCE [LARGE SCALE GENOMIC DNA]</scope>
    <source>
        <strain evidence="3 4">NIES-3715</strain>
    </source>
</reference>
<sequence>MKQGYLKQRKPDPPEERFPKEQEVARTPSKKGGSYRPLYYYYSYDNYYYKKNSRNNDSTENGLPSNSQKKKRKSNFKKSCLLTICGIISISFFVFLHVDSNHDEENYILYGANKHASKNYQSSSLLKSKNRQSDMKRSADDVSHHGISKEAKPGSKTSKQFPTKDESIDKSIPIKKTPTAANIPHNTNGNIEMKNDLPTFSKLPSPTSFCHPNSNNATNSKLNSYCNVTNCMQHKKEDLLLLDKSSEAAEQGSCKMLWFAAMHESKEECSESSIAKSKRHSYFVDYSVALNSALRNARDTLQPVLVLGRYGMPYENSTEPKKLGRWAEAKGVKVVYSPRLSFQKDVDQGLMKKGIIEYSKRQGTFLRLDIPKMIKEHGLLDLPNVCKDHVLYTDVDVIFANDITMRDIELLSKSVGQSIASYGREYSKSAQIFNAGVMVMNVERLDYEMPKIIEYAKSLDSYPSHDQEMLNGYQEMNDQANEMFNLLPMQYNWKSYWGLEPSTFSEVKILHFHGPKLGRGLDEMSTCDVDASSISKPYQHLVNQGVCCDQGRTATWSIDAIKSMRDSMEDFCDVRGHISTASTAPVIATTNMTTYAAAIPKKGIKVGTKDTPINTNTTISKRSEGKVEMSGGTTQGTSLNHTYATNSVFPTFSKLPSPTSFCHPNANNATHSKLNSYCNITNCMKHKKEDLLLLDKSTEAAAEQGSCKMLWFAAMHESKEECSESSIANSKRHSYFVDYSVALNSALRNARDTLQPVLVLGRYGMPYENSTEPKKLGRWAEAKGVKVVYSPRLSFQKDVDQGLMKKGIIEYSKRQGTFLRLDIPKMIKEHGLLDLPNVCKDHVLYTDVDVIFANDITMRDIELLSKSVGQSIASYGREYSKSAQIFNAGVMVMNVERLDYEMPKIIEYAKSLETFPNDQEMLNGYQEMNDQANEMFNLLPMQYNWKSYWGLEPSTFSEVKILHFHGPKLGRGLDEMSTCDVDAISNLPKHFLPYQPIIRQGVCCDQGRTATWSIDAIKSMRDSMEDLCEAKERKGIQSIQVATTDKNIKKAEQLQLQIKQMLSRPNFTYISPNSNGNNTDWGGVPSICSSWDQQLPDKRNEIAGVLFNNSDWMCQSGSIGNKLGLYFQARTFAALHGIQFHIYPPCSKEDQFDNLIAWLPQNVFVDKNNNNVQYDSFVTTSNVTTTLERMCKCHGPIAHQCKEGWPILSNTWHYEIRSALKNWASSSSSSLRGPLLSSSANQTTTTRTTGTTIEEGVATIHFRCGDILDTDVIARGYTLGMGFLKPSFYYKHLKGRNITAVHIVTTPLSSCSNNILQRELDCKHGQSCKRVLDALITRLSTLMNRPKDFFKIYDNESTLWSMHHIVFSNVSFCSPSTFCLFPSLGSSYAIHTASAMKFPAIQNTVPIALNGTFEYDDDGDNDFLIDVNKLPRNGTVEMIIKLMAQ</sequence>
<evidence type="ECO:0000256" key="2">
    <source>
        <dbReference type="SAM" id="Phobius"/>
    </source>
</evidence>
<dbReference type="Proteomes" id="UP001054902">
    <property type="component" value="Unassembled WGS sequence"/>
</dbReference>
<feature type="region of interest" description="Disordered" evidence="1">
    <location>
        <begin position="1"/>
        <end position="34"/>
    </location>
</feature>
<feature type="region of interest" description="Disordered" evidence="1">
    <location>
        <begin position="120"/>
        <end position="171"/>
    </location>
</feature>
<dbReference type="InterPro" id="IPR029044">
    <property type="entry name" value="Nucleotide-diphossugar_trans"/>
</dbReference>
<name>A0AAD3DE08_9STRA</name>
<dbReference type="EMBL" id="BLLK01000074">
    <property type="protein sequence ID" value="GFH61665.1"/>
    <property type="molecule type" value="Genomic_DNA"/>
</dbReference>
<evidence type="ECO:0000256" key="1">
    <source>
        <dbReference type="SAM" id="MobiDB-lite"/>
    </source>
</evidence>
<feature type="compositionally biased region" description="Basic and acidic residues" evidence="1">
    <location>
        <begin position="9"/>
        <end position="24"/>
    </location>
</feature>
<feature type="transmembrane region" description="Helical" evidence="2">
    <location>
        <begin position="79"/>
        <end position="98"/>
    </location>
</feature>
<proteinExistence type="predicted"/>
<keyword evidence="2" id="KW-1133">Transmembrane helix</keyword>
<dbReference type="Gene3D" id="3.90.550.10">
    <property type="entry name" value="Spore Coat Polysaccharide Biosynthesis Protein SpsA, Chain A"/>
    <property type="match status" value="2"/>
</dbReference>
<protein>
    <submittedName>
        <fullName evidence="3">Uncharacterized protein</fullName>
    </submittedName>
</protein>
<keyword evidence="2" id="KW-0472">Membrane</keyword>
<keyword evidence="4" id="KW-1185">Reference proteome</keyword>
<accession>A0AAD3DE08</accession>
<evidence type="ECO:0000313" key="4">
    <source>
        <dbReference type="Proteomes" id="UP001054902"/>
    </source>
</evidence>
<keyword evidence="2" id="KW-0812">Transmembrane</keyword>